<name>A0A1F4U604_UNCSA</name>
<protein>
    <submittedName>
        <fullName evidence="2">Uncharacterized protein</fullName>
    </submittedName>
</protein>
<feature type="region of interest" description="Disordered" evidence="1">
    <location>
        <begin position="29"/>
        <end position="195"/>
    </location>
</feature>
<comment type="caution">
    <text evidence="2">The sequence shown here is derived from an EMBL/GenBank/DDBJ whole genome shotgun (WGS) entry which is preliminary data.</text>
</comment>
<accession>A0A1F4U604</accession>
<proteinExistence type="predicted"/>
<evidence type="ECO:0000313" key="3">
    <source>
        <dbReference type="Proteomes" id="UP000179242"/>
    </source>
</evidence>
<reference evidence="2 3" key="1">
    <citation type="journal article" date="2016" name="Nat. Commun.">
        <title>Thousands of microbial genomes shed light on interconnected biogeochemical processes in an aquifer system.</title>
        <authorList>
            <person name="Anantharaman K."/>
            <person name="Brown C.T."/>
            <person name="Hug L.A."/>
            <person name="Sharon I."/>
            <person name="Castelle C.J."/>
            <person name="Probst A.J."/>
            <person name="Thomas B.C."/>
            <person name="Singh A."/>
            <person name="Wilkins M.J."/>
            <person name="Karaoz U."/>
            <person name="Brodie E.L."/>
            <person name="Williams K.H."/>
            <person name="Hubbard S.S."/>
            <person name="Banfield J.F."/>
        </authorList>
    </citation>
    <scope>NUCLEOTIDE SEQUENCE [LARGE SCALE GENOMIC DNA]</scope>
</reference>
<dbReference type="AlphaFoldDB" id="A0A1F4U604"/>
<feature type="compositionally biased region" description="Basic and acidic residues" evidence="1">
    <location>
        <begin position="60"/>
        <end position="69"/>
    </location>
</feature>
<sequence>MSDCFKIGSYSLCGLNPFRDLWRKEGNKSVRVSDGLTTEPLKEASPQKSTKPNATIEDSSDWKDLGAGRKEHKTMGWITEPLGPYSEPLKESSPQKSAKPNTKVTPQKDEWRTEGNKRIRLSDGLTVEPLEEEEKTNTYDFNFEPDVVELSEKSTKPNATIEDSSDWKDLGQGKKQHKTMGWITEPLGPYSEPLK</sequence>
<feature type="compositionally biased region" description="Polar residues" evidence="1">
    <location>
        <begin position="46"/>
        <end position="57"/>
    </location>
</feature>
<evidence type="ECO:0000313" key="2">
    <source>
        <dbReference type="EMBL" id="OGC40309.1"/>
    </source>
</evidence>
<feature type="compositionally biased region" description="Polar residues" evidence="1">
    <location>
        <begin position="92"/>
        <end position="105"/>
    </location>
</feature>
<feature type="compositionally biased region" description="Basic and acidic residues" evidence="1">
    <location>
        <begin position="106"/>
        <end position="121"/>
    </location>
</feature>
<gene>
    <name evidence="2" type="ORF">A2438_03430</name>
</gene>
<dbReference type="Proteomes" id="UP000179242">
    <property type="component" value="Unassembled WGS sequence"/>
</dbReference>
<evidence type="ECO:0000256" key="1">
    <source>
        <dbReference type="SAM" id="MobiDB-lite"/>
    </source>
</evidence>
<dbReference type="EMBL" id="MEUJ01000004">
    <property type="protein sequence ID" value="OGC40309.1"/>
    <property type="molecule type" value="Genomic_DNA"/>
</dbReference>
<organism evidence="2 3">
    <name type="scientific">candidate division WOR-1 bacterium RIFOXYC2_FULL_46_14</name>
    <dbReference type="NCBI Taxonomy" id="1802587"/>
    <lineage>
        <taxon>Bacteria</taxon>
        <taxon>Bacillati</taxon>
        <taxon>Saganbacteria</taxon>
    </lineage>
</organism>